<name>A0ABY6YYA9_9BACL</name>
<reference evidence="2" key="1">
    <citation type="submission" date="2022-08" db="EMBL/GenBank/DDBJ databases">
        <title>Alicyclobacillus dauci DSM2870, complete genome.</title>
        <authorList>
            <person name="Wang Q."/>
            <person name="Cai R."/>
            <person name="Wang Z."/>
        </authorList>
    </citation>
    <scope>NUCLEOTIDE SEQUENCE</scope>
    <source>
        <strain evidence="2">DSM 28700</strain>
    </source>
</reference>
<evidence type="ECO:0000256" key="1">
    <source>
        <dbReference type="SAM" id="MobiDB-lite"/>
    </source>
</evidence>
<evidence type="ECO:0000313" key="2">
    <source>
        <dbReference type="EMBL" id="WAH35278.1"/>
    </source>
</evidence>
<gene>
    <name evidence="2" type="ORF">NZD86_13260</name>
</gene>
<dbReference type="Proteomes" id="UP001164803">
    <property type="component" value="Chromosome"/>
</dbReference>
<sequence>MRSIKGYEAIEIAEQYNLPLYDQYYKNDITVREAKQFIQSRRDPQSFVLENWPDTDEEAEQMVLNLFNKALAEHDLSTGQISELSQAMGSLPINQYAAELAAQRLVAAGKLEVIDSEAEWKSYRVPRKFYLRESFLDQLSDMVCHECARLELDGPFHEACLTKIIDYLSSSSVSFDDIAEMRNQQSVNNRLAKIIRPGMGLLSKGVSETKSRWQSILKPILNPDNEVEADRKSGISSEKNMDVDMSSTLTMVAHERLEPIEPANHQAESASSVMEDTLEERDTMERTKTRITKEDLIEYLRGVEILDDTGELMRLQRERTELRRQIAEHEREIAKFEQQRTYWEKQIEAMNRDMDTMIAAMQIAKRRAAKSDATVIDADIHTDNEDEVHPR</sequence>
<evidence type="ECO:0000313" key="3">
    <source>
        <dbReference type="Proteomes" id="UP001164803"/>
    </source>
</evidence>
<keyword evidence="3" id="KW-1185">Reference proteome</keyword>
<dbReference type="RefSeq" id="WP_268042359.1">
    <property type="nucleotide sequence ID" value="NZ_CP104064.1"/>
</dbReference>
<organism evidence="2 3">
    <name type="scientific">Alicyclobacillus dauci</name>
    <dbReference type="NCBI Taxonomy" id="1475485"/>
    <lineage>
        <taxon>Bacteria</taxon>
        <taxon>Bacillati</taxon>
        <taxon>Bacillota</taxon>
        <taxon>Bacilli</taxon>
        <taxon>Bacillales</taxon>
        <taxon>Alicyclobacillaceae</taxon>
        <taxon>Alicyclobacillus</taxon>
    </lineage>
</organism>
<accession>A0ABY6YYA9</accession>
<feature type="region of interest" description="Disordered" evidence="1">
    <location>
        <begin position="264"/>
        <end position="284"/>
    </location>
</feature>
<protein>
    <submittedName>
        <fullName evidence="2">Uncharacterized protein</fullName>
    </submittedName>
</protein>
<proteinExistence type="predicted"/>
<dbReference type="EMBL" id="CP104064">
    <property type="protein sequence ID" value="WAH35278.1"/>
    <property type="molecule type" value="Genomic_DNA"/>
</dbReference>